<keyword evidence="2" id="KW-1133">Transmembrane helix</keyword>
<organism evidence="3 4">
    <name type="scientific">Actinomadura geliboluensis</name>
    <dbReference type="NCBI Taxonomy" id="882440"/>
    <lineage>
        <taxon>Bacteria</taxon>
        <taxon>Bacillati</taxon>
        <taxon>Actinomycetota</taxon>
        <taxon>Actinomycetes</taxon>
        <taxon>Streptosporangiales</taxon>
        <taxon>Thermomonosporaceae</taxon>
        <taxon>Actinomadura</taxon>
    </lineage>
</organism>
<protein>
    <submittedName>
        <fullName evidence="3">Uncharacterized protein</fullName>
    </submittedName>
</protein>
<sequence length="79" mass="8392">MSVPDPVCGSAARTCRLHLLTTGVLAVFAAVGAAVVVASLVPRGHRGRRRLRRTRPWNRRTGTAEAVPSDAPPPADDRP</sequence>
<accession>A0A5S4H5I5</accession>
<evidence type="ECO:0000256" key="1">
    <source>
        <dbReference type="SAM" id="MobiDB-lite"/>
    </source>
</evidence>
<feature type="region of interest" description="Disordered" evidence="1">
    <location>
        <begin position="43"/>
        <end position="79"/>
    </location>
</feature>
<keyword evidence="4" id="KW-1185">Reference proteome</keyword>
<feature type="compositionally biased region" description="Pro residues" evidence="1">
    <location>
        <begin position="70"/>
        <end position="79"/>
    </location>
</feature>
<keyword evidence="2" id="KW-0812">Transmembrane</keyword>
<keyword evidence="2" id="KW-0472">Membrane</keyword>
<dbReference type="Proteomes" id="UP000305238">
    <property type="component" value="Unassembled WGS sequence"/>
</dbReference>
<proteinExistence type="predicted"/>
<reference evidence="3 4" key="1">
    <citation type="submission" date="2019-05" db="EMBL/GenBank/DDBJ databases">
        <title>Draft genome sequence of Actinomadura geliboluensis A8036.</title>
        <authorList>
            <person name="Saricaoglu S."/>
            <person name="Isik K."/>
        </authorList>
    </citation>
    <scope>NUCLEOTIDE SEQUENCE [LARGE SCALE GENOMIC DNA]</scope>
    <source>
        <strain evidence="3 4">A8036</strain>
    </source>
</reference>
<evidence type="ECO:0000313" key="3">
    <source>
        <dbReference type="EMBL" id="TMR39981.1"/>
    </source>
</evidence>
<name>A0A5S4H5I5_9ACTN</name>
<dbReference type="RefSeq" id="WP_138636612.1">
    <property type="nucleotide sequence ID" value="NZ_JASWDG010000016.1"/>
</dbReference>
<feature type="compositionally biased region" description="Basic residues" evidence="1">
    <location>
        <begin position="43"/>
        <end position="58"/>
    </location>
</feature>
<dbReference type="EMBL" id="VCKZ01000075">
    <property type="protein sequence ID" value="TMR39981.1"/>
    <property type="molecule type" value="Genomic_DNA"/>
</dbReference>
<gene>
    <name evidence="3" type="ORF">ETD96_13165</name>
</gene>
<evidence type="ECO:0000256" key="2">
    <source>
        <dbReference type="SAM" id="Phobius"/>
    </source>
</evidence>
<comment type="caution">
    <text evidence="3">The sequence shown here is derived from an EMBL/GenBank/DDBJ whole genome shotgun (WGS) entry which is preliminary data.</text>
</comment>
<evidence type="ECO:0000313" key="4">
    <source>
        <dbReference type="Proteomes" id="UP000305238"/>
    </source>
</evidence>
<feature type="transmembrane region" description="Helical" evidence="2">
    <location>
        <begin position="20"/>
        <end position="41"/>
    </location>
</feature>
<dbReference type="AlphaFoldDB" id="A0A5S4H5I5"/>
<feature type="compositionally biased region" description="Low complexity" evidence="1">
    <location>
        <begin position="59"/>
        <end position="69"/>
    </location>
</feature>